<comment type="cofactor">
    <cofactor evidence="6">
        <name>[2Fe-2S] cluster</name>
        <dbReference type="ChEBI" id="CHEBI:190135"/>
    </cofactor>
</comment>
<dbReference type="Gene3D" id="3.40.30.10">
    <property type="entry name" value="Glutaredoxin"/>
    <property type="match status" value="1"/>
</dbReference>
<dbReference type="InterPro" id="IPR042128">
    <property type="entry name" value="NuoE_dom"/>
</dbReference>
<accession>A0ABN1EUK1</accession>
<organism evidence="7 8">
    <name type="scientific">Rhizomicrobium electricum</name>
    <dbReference type="NCBI Taxonomy" id="480070"/>
    <lineage>
        <taxon>Bacteria</taxon>
        <taxon>Pseudomonadati</taxon>
        <taxon>Pseudomonadota</taxon>
        <taxon>Alphaproteobacteria</taxon>
        <taxon>Micropepsales</taxon>
        <taxon>Micropepsaceae</taxon>
        <taxon>Rhizomicrobium</taxon>
    </lineage>
</organism>
<dbReference type="Gene3D" id="1.10.10.1590">
    <property type="entry name" value="NADH-quinone oxidoreductase subunit E"/>
    <property type="match status" value="1"/>
</dbReference>
<comment type="similarity">
    <text evidence="1">Belongs to the complex I 24 kDa subunit family.</text>
</comment>
<keyword evidence="3" id="KW-0479">Metal-binding</keyword>
<evidence type="ECO:0000256" key="3">
    <source>
        <dbReference type="ARBA" id="ARBA00022723"/>
    </source>
</evidence>
<name>A0ABN1EUK1_9PROT</name>
<dbReference type="PIRSF" id="PIRSF000216">
    <property type="entry name" value="NADH_DH_24kDa"/>
    <property type="match status" value="1"/>
</dbReference>
<keyword evidence="8" id="KW-1185">Reference proteome</keyword>
<gene>
    <name evidence="7" type="primary">nuoE_2</name>
    <name evidence="7" type="ORF">GCM10008942_24040</name>
</gene>
<dbReference type="EMBL" id="BAAADD010000006">
    <property type="protein sequence ID" value="GAA0574490.1"/>
    <property type="molecule type" value="Genomic_DNA"/>
</dbReference>
<proteinExistence type="inferred from homology"/>
<dbReference type="Pfam" id="PF01257">
    <property type="entry name" value="2Fe-2S_thioredx"/>
    <property type="match status" value="1"/>
</dbReference>
<sequence length="166" mass="18370">MDAQQTLRTEVEQLVRVHGRTRTALMPILQDLNRAHSYISEDAMLAVSDALNVPRAEVYGVATFYSYFSVKPRGTYVIRICRTISCAKQGDYHPAIAALFDELGIGMGETTSDGMFTIEQTNCIGMCDQGPAMMVNEIPHIKLTEASVRSILNEYRHAALAAKKAQ</sequence>
<comment type="caution">
    <text evidence="7">The sequence shown here is derived from an EMBL/GenBank/DDBJ whole genome shotgun (WGS) entry which is preliminary data.</text>
</comment>
<protein>
    <submittedName>
        <fullName evidence="7">NADH-quinone oxidoreductase subunit NuoE</fullName>
    </submittedName>
</protein>
<dbReference type="CDD" id="cd03064">
    <property type="entry name" value="TRX_Fd_NuoE"/>
    <property type="match status" value="1"/>
</dbReference>
<dbReference type="RefSeq" id="WP_166935793.1">
    <property type="nucleotide sequence ID" value="NZ_BAAADD010000006.1"/>
</dbReference>
<dbReference type="SUPFAM" id="SSF52833">
    <property type="entry name" value="Thioredoxin-like"/>
    <property type="match status" value="1"/>
</dbReference>
<evidence type="ECO:0000313" key="7">
    <source>
        <dbReference type="EMBL" id="GAA0574490.1"/>
    </source>
</evidence>
<keyword evidence="4" id="KW-0408">Iron</keyword>
<dbReference type="PANTHER" id="PTHR43342:SF1">
    <property type="entry name" value="BIFURCATING [FEFE] HYDROGENASE GAMMA SUBUNIT"/>
    <property type="match status" value="1"/>
</dbReference>
<evidence type="ECO:0000256" key="5">
    <source>
        <dbReference type="ARBA" id="ARBA00023014"/>
    </source>
</evidence>
<evidence type="ECO:0000256" key="4">
    <source>
        <dbReference type="ARBA" id="ARBA00023004"/>
    </source>
</evidence>
<keyword evidence="2" id="KW-0001">2Fe-2S</keyword>
<dbReference type="PANTHER" id="PTHR43342">
    <property type="entry name" value="NADH-QUINONE OXIDOREDUCTASE, E SUBUNIT"/>
    <property type="match status" value="1"/>
</dbReference>
<evidence type="ECO:0000256" key="1">
    <source>
        <dbReference type="ARBA" id="ARBA00010643"/>
    </source>
</evidence>
<evidence type="ECO:0000313" key="8">
    <source>
        <dbReference type="Proteomes" id="UP001499951"/>
    </source>
</evidence>
<dbReference type="InterPro" id="IPR041921">
    <property type="entry name" value="NuoE_N"/>
</dbReference>
<evidence type="ECO:0000256" key="2">
    <source>
        <dbReference type="ARBA" id="ARBA00022714"/>
    </source>
</evidence>
<keyword evidence="5" id="KW-0411">Iron-sulfur</keyword>
<reference evidence="7 8" key="1">
    <citation type="journal article" date="2019" name="Int. J. Syst. Evol. Microbiol.">
        <title>The Global Catalogue of Microorganisms (GCM) 10K type strain sequencing project: providing services to taxonomists for standard genome sequencing and annotation.</title>
        <authorList>
            <consortium name="The Broad Institute Genomics Platform"/>
            <consortium name="The Broad Institute Genome Sequencing Center for Infectious Disease"/>
            <person name="Wu L."/>
            <person name="Ma J."/>
        </authorList>
    </citation>
    <scope>NUCLEOTIDE SEQUENCE [LARGE SCALE GENOMIC DNA]</scope>
    <source>
        <strain evidence="7 8">JCM 15089</strain>
    </source>
</reference>
<dbReference type="InterPro" id="IPR028431">
    <property type="entry name" value="NADP_DH_HndA-like"/>
</dbReference>
<dbReference type="Proteomes" id="UP001499951">
    <property type="component" value="Unassembled WGS sequence"/>
</dbReference>
<dbReference type="InterPro" id="IPR036249">
    <property type="entry name" value="Thioredoxin-like_sf"/>
</dbReference>
<dbReference type="InterPro" id="IPR002023">
    <property type="entry name" value="NuoE-like"/>
</dbReference>
<evidence type="ECO:0000256" key="6">
    <source>
        <dbReference type="ARBA" id="ARBA00034078"/>
    </source>
</evidence>